<dbReference type="AlphaFoldDB" id="A0AAD8NXS5"/>
<proteinExistence type="predicted"/>
<keyword evidence="2" id="KW-1185">Reference proteome</keyword>
<reference evidence="1" key="1">
    <citation type="journal article" date="2023" name="bioRxiv">
        <title>Improved chromosome-level genome assembly for marigold (Tagetes erecta).</title>
        <authorList>
            <person name="Jiang F."/>
            <person name="Yuan L."/>
            <person name="Wang S."/>
            <person name="Wang H."/>
            <person name="Xu D."/>
            <person name="Wang A."/>
            <person name="Fan W."/>
        </authorList>
    </citation>
    <scope>NUCLEOTIDE SEQUENCE</scope>
    <source>
        <strain evidence="1">WSJ</strain>
        <tissue evidence="1">Leaf</tissue>
    </source>
</reference>
<sequence length="273" mass="30946">MHATKTYKTIIKPYKFQLFSTIGKTDCNGKPDVVLARKLKSIKTEVKIWLENKRKLETDTLHNLKQQASCFEKLAEVGLLDLDDLQKYYECKKTILHIEDNKAKDAKQKARIKWSVDGDENTSFFHRTVSLQATSNRINGFSISGSWYSSPDQIKQEAFNFYKNMFSEPLQNRPLPGLKMNSTKSNIYGVGVDESQGFIHFNQPQISSSSSSLSATSANTPACLHYISAKHPSNSPIRLTFIMSAGRIQLPNSKFFRLSQSVVGWGIRVTTFF</sequence>
<accession>A0AAD8NXS5</accession>
<dbReference type="Proteomes" id="UP001229421">
    <property type="component" value="Unassembled WGS sequence"/>
</dbReference>
<protein>
    <recommendedName>
        <fullName evidence="3">RNA-directed DNA polymerase, eukaryota</fullName>
    </recommendedName>
</protein>
<gene>
    <name evidence="1" type="ORF">QVD17_20309</name>
</gene>
<evidence type="ECO:0000313" key="1">
    <source>
        <dbReference type="EMBL" id="KAK1424967.1"/>
    </source>
</evidence>
<evidence type="ECO:0008006" key="3">
    <source>
        <dbReference type="Google" id="ProtNLM"/>
    </source>
</evidence>
<dbReference type="EMBL" id="JAUHHV010000005">
    <property type="protein sequence ID" value="KAK1424967.1"/>
    <property type="molecule type" value="Genomic_DNA"/>
</dbReference>
<organism evidence="1 2">
    <name type="scientific">Tagetes erecta</name>
    <name type="common">African marigold</name>
    <dbReference type="NCBI Taxonomy" id="13708"/>
    <lineage>
        <taxon>Eukaryota</taxon>
        <taxon>Viridiplantae</taxon>
        <taxon>Streptophyta</taxon>
        <taxon>Embryophyta</taxon>
        <taxon>Tracheophyta</taxon>
        <taxon>Spermatophyta</taxon>
        <taxon>Magnoliopsida</taxon>
        <taxon>eudicotyledons</taxon>
        <taxon>Gunneridae</taxon>
        <taxon>Pentapetalae</taxon>
        <taxon>asterids</taxon>
        <taxon>campanulids</taxon>
        <taxon>Asterales</taxon>
        <taxon>Asteraceae</taxon>
        <taxon>Asteroideae</taxon>
        <taxon>Heliantheae alliance</taxon>
        <taxon>Tageteae</taxon>
        <taxon>Tagetes</taxon>
    </lineage>
</organism>
<name>A0AAD8NXS5_TARER</name>
<comment type="caution">
    <text evidence="1">The sequence shown here is derived from an EMBL/GenBank/DDBJ whole genome shotgun (WGS) entry which is preliminary data.</text>
</comment>
<evidence type="ECO:0000313" key="2">
    <source>
        <dbReference type="Proteomes" id="UP001229421"/>
    </source>
</evidence>